<feature type="repeat" description="PPR" evidence="2">
    <location>
        <begin position="478"/>
        <end position="512"/>
    </location>
</feature>
<protein>
    <recommendedName>
        <fullName evidence="5">Pentatricopeptide repeat-containing protein</fullName>
    </recommendedName>
</protein>
<accession>A0A8J5YIQ9</accession>
<dbReference type="InterPro" id="IPR046960">
    <property type="entry name" value="PPR_At4g14850-like_plant"/>
</dbReference>
<name>A0A8J5YIQ9_9ROSI</name>
<dbReference type="InterPro" id="IPR002885">
    <property type="entry name" value="PPR_rpt"/>
</dbReference>
<sequence length="728" mass="81736">MLSAQRSRHFLSSFPLQFPHFLATQTRLFSSIFSSMLNLCKKQRHLPQIHARFILHGLHQNPTVSSHLIDSYANFGLLNLSLQLFDSITNPSSHLYNTMLRNLVTSGEYKRTLLVYKDMVVKKSICPDEKSYPLVIRACSCLSEADFGKMVHGQLAKLGFDSFEVVGDALVEYYWGVGEFEHKVVDEKPVKDLGYWKGLIVETSQSGNVASIINLLRTSVDLGSLGIGKAVHCWVLVSGLSNDLSVNTALLSMYSKLGSLTNARLLFETMLDKDLVVWNRMVSAYSQNGKPKESLENLRCMANFGIKADMFTAIPTISSIRQLKSIEWGKQMHAYVTRNGLDYQVSVHNSLIDMYCECDCLIYARKIFDNLTNKTVVSWSSMIKGYVNHDQNLDSLSLFSRMKTDGIKADFITVINILPACVNIGALEQVKCLHGYSLKFGLNLLSSVNSALLISYAKCGCIVFARKLFDEEKIDGKDVITWNSMISAYAKHGNWSECFELYNQMKLLNLKLDQVTFLGLLTACVNSGLVKEGRAVFKEMREIYGCQPSQEHYACMVDLLGRAGHINEAREVVKEIPFKPDTRVWGPLLSACKLHSQTKFAESAAEKLLTMEPENAGNYVLLSNIYAAAGKWDKFAKMRRLLKEKGLKKTPGCSWLQINGHVHEFRVADKSHPKANDIYALLGILEFSIKEAKEQTAEKARYNEDDDAVSSSTHQLAFVAPSVLSYPR</sequence>
<keyword evidence="1" id="KW-0677">Repeat</keyword>
<dbReference type="FunFam" id="1.25.40.10:FF:000073">
    <property type="entry name" value="Pentatricopeptide repeat-containing protein chloroplastic"/>
    <property type="match status" value="1"/>
</dbReference>
<dbReference type="Proteomes" id="UP000701853">
    <property type="component" value="Chromosome 10"/>
</dbReference>
<feature type="repeat" description="PPR" evidence="2">
    <location>
        <begin position="274"/>
        <end position="308"/>
    </location>
</feature>
<dbReference type="Pfam" id="PF01535">
    <property type="entry name" value="PPR"/>
    <property type="match status" value="5"/>
</dbReference>
<dbReference type="PROSITE" id="PS51375">
    <property type="entry name" value="PPR"/>
    <property type="match status" value="3"/>
</dbReference>
<evidence type="ECO:0000256" key="2">
    <source>
        <dbReference type="PROSITE-ProRule" id="PRU00708"/>
    </source>
</evidence>
<reference evidence="3 4" key="1">
    <citation type="journal article" date="2021" name="bioRxiv">
        <title>The Gossypium anomalum genome as a resource for cotton improvement and evolutionary analysis of hybrid incompatibility.</title>
        <authorList>
            <person name="Grover C.E."/>
            <person name="Yuan D."/>
            <person name="Arick M.A."/>
            <person name="Miller E.R."/>
            <person name="Hu G."/>
            <person name="Peterson D.G."/>
            <person name="Wendel J.F."/>
            <person name="Udall J.A."/>
        </authorList>
    </citation>
    <scope>NUCLEOTIDE SEQUENCE [LARGE SCALE GENOMIC DNA]</scope>
    <source>
        <strain evidence="3">JFW-Udall</strain>
        <tissue evidence="3">Leaf</tissue>
    </source>
</reference>
<evidence type="ECO:0000313" key="3">
    <source>
        <dbReference type="EMBL" id="KAG8482322.1"/>
    </source>
</evidence>
<dbReference type="PANTHER" id="PTHR47926:SF347">
    <property type="entry name" value="PENTATRICOPEPTIDE REPEAT-CONTAINING PROTEIN"/>
    <property type="match status" value="1"/>
</dbReference>
<dbReference type="AlphaFoldDB" id="A0A8J5YIQ9"/>
<dbReference type="Pfam" id="PF20431">
    <property type="entry name" value="E_motif"/>
    <property type="match status" value="1"/>
</dbReference>
<dbReference type="OrthoDB" id="1853968at2759"/>
<dbReference type="SUPFAM" id="SSF48452">
    <property type="entry name" value="TPR-like"/>
    <property type="match status" value="2"/>
</dbReference>
<dbReference type="FunFam" id="1.25.40.10:FF:000366">
    <property type="entry name" value="Pentatricopeptide (PPR) repeat-containing protein"/>
    <property type="match status" value="1"/>
</dbReference>
<comment type="caution">
    <text evidence="3">The sequence shown here is derived from an EMBL/GenBank/DDBJ whole genome shotgun (WGS) entry which is preliminary data.</text>
</comment>
<feature type="repeat" description="PPR" evidence="2">
    <location>
        <begin position="375"/>
        <end position="409"/>
    </location>
</feature>
<dbReference type="InterPro" id="IPR046848">
    <property type="entry name" value="E_motif"/>
</dbReference>
<dbReference type="Gene3D" id="1.25.40.10">
    <property type="entry name" value="Tetratricopeptide repeat domain"/>
    <property type="match status" value="4"/>
</dbReference>
<dbReference type="GO" id="GO:0003723">
    <property type="term" value="F:RNA binding"/>
    <property type="evidence" value="ECO:0007669"/>
    <property type="project" value="InterPro"/>
</dbReference>
<keyword evidence="4" id="KW-1185">Reference proteome</keyword>
<dbReference type="Pfam" id="PF13041">
    <property type="entry name" value="PPR_2"/>
    <property type="match status" value="1"/>
</dbReference>
<dbReference type="GO" id="GO:0009451">
    <property type="term" value="P:RNA modification"/>
    <property type="evidence" value="ECO:0007669"/>
    <property type="project" value="InterPro"/>
</dbReference>
<dbReference type="InterPro" id="IPR011990">
    <property type="entry name" value="TPR-like_helical_dom_sf"/>
</dbReference>
<dbReference type="FunFam" id="1.25.40.10:FF:000031">
    <property type="entry name" value="Pentatricopeptide repeat-containing protein mitochondrial"/>
    <property type="match status" value="1"/>
</dbReference>
<organism evidence="3 4">
    <name type="scientific">Gossypium anomalum</name>
    <dbReference type="NCBI Taxonomy" id="47600"/>
    <lineage>
        <taxon>Eukaryota</taxon>
        <taxon>Viridiplantae</taxon>
        <taxon>Streptophyta</taxon>
        <taxon>Embryophyta</taxon>
        <taxon>Tracheophyta</taxon>
        <taxon>Spermatophyta</taxon>
        <taxon>Magnoliopsida</taxon>
        <taxon>eudicotyledons</taxon>
        <taxon>Gunneridae</taxon>
        <taxon>Pentapetalae</taxon>
        <taxon>rosids</taxon>
        <taxon>malvids</taxon>
        <taxon>Malvales</taxon>
        <taxon>Malvaceae</taxon>
        <taxon>Malvoideae</taxon>
        <taxon>Gossypium</taxon>
    </lineage>
</organism>
<dbReference type="PANTHER" id="PTHR47926">
    <property type="entry name" value="PENTATRICOPEPTIDE REPEAT-CONTAINING PROTEIN"/>
    <property type="match status" value="1"/>
</dbReference>
<dbReference type="NCBIfam" id="TIGR00756">
    <property type="entry name" value="PPR"/>
    <property type="match status" value="3"/>
</dbReference>
<evidence type="ECO:0000256" key="1">
    <source>
        <dbReference type="ARBA" id="ARBA00022737"/>
    </source>
</evidence>
<gene>
    <name evidence="3" type="ORF">CXB51_027323</name>
</gene>
<dbReference type="EMBL" id="JAHUZN010000010">
    <property type="protein sequence ID" value="KAG8482322.1"/>
    <property type="molecule type" value="Genomic_DNA"/>
</dbReference>
<evidence type="ECO:0008006" key="5">
    <source>
        <dbReference type="Google" id="ProtNLM"/>
    </source>
</evidence>
<proteinExistence type="predicted"/>
<evidence type="ECO:0000313" key="4">
    <source>
        <dbReference type="Proteomes" id="UP000701853"/>
    </source>
</evidence>